<dbReference type="EMBL" id="BDQI01000036">
    <property type="protein sequence ID" value="GAX57467.1"/>
    <property type="molecule type" value="Genomic_DNA"/>
</dbReference>
<accession>A0A250VTD7</accession>
<gene>
    <name evidence="1" type="ORF">SO3561_09037</name>
</gene>
<comment type="caution">
    <text evidence="1">The sequence shown here is derived from an EMBL/GenBank/DDBJ whole genome shotgun (WGS) entry which is preliminary data.</text>
</comment>
<evidence type="ECO:0000313" key="2">
    <source>
        <dbReference type="Proteomes" id="UP000217446"/>
    </source>
</evidence>
<proteinExistence type="predicted"/>
<evidence type="ECO:0000313" key="1">
    <source>
        <dbReference type="EMBL" id="GAX57467.1"/>
    </source>
</evidence>
<dbReference type="Proteomes" id="UP000217446">
    <property type="component" value="Unassembled WGS sequence"/>
</dbReference>
<keyword evidence="2" id="KW-1185">Reference proteome</keyword>
<protein>
    <recommendedName>
        <fullName evidence="3">Transposase</fullName>
    </recommendedName>
</protein>
<sequence length="48" mass="5182">MWVETFTGLRMRQFERVLTVVGEWGGTGPGGGRSCCLPLAEQVLLGSV</sequence>
<dbReference type="AlphaFoldDB" id="A0A250VTD7"/>
<organism evidence="1 2">
    <name type="scientific">Streptomyces olivochromogenes</name>
    <dbReference type="NCBI Taxonomy" id="1963"/>
    <lineage>
        <taxon>Bacteria</taxon>
        <taxon>Bacillati</taxon>
        <taxon>Actinomycetota</taxon>
        <taxon>Actinomycetes</taxon>
        <taxon>Kitasatosporales</taxon>
        <taxon>Streptomycetaceae</taxon>
        <taxon>Streptomyces</taxon>
    </lineage>
</organism>
<evidence type="ECO:0008006" key="3">
    <source>
        <dbReference type="Google" id="ProtNLM"/>
    </source>
</evidence>
<reference evidence="2" key="1">
    <citation type="submission" date="2017-05" db="EMBL/GenBank/DDBJ databases">
        <title>Streptomyces olivochromogenes NBRC 3561 whole genome shotgun sequence.</title>
        <authorList>
            <person name="Dohra H."/>
            <person name="Kodani S."/>
        </authorList>
    </citation>
    <scope>NUCLEOTIDE SEQUENCE [LARGE SCALE GENOMIC DNA]</scope>
    <source>
        <strain evidence="2">NBRC 3561</strain>
    </source>
</reference>
<name>A0A250VTD7_STROL</name>